<dbReference type="EMBL" id="CP072755">
    <property type="protein sequence ID" value="QUC19541.1"/>
    <property type="molecule type" value="Genomic_DNA"/>
</dbReference>
<evidence type="ECO:0000313" key="4">
    <source>
        <dbReference type="Proteomes" id="UP000027002"/>
    </source>
</evidence>
<feature type="region of interest" description="Disordered" evidence="1">
    <location>
        <begin position="448"/>
        <end position="482"/>
    </location>
</feature>
<proteinExistence type="predicted"/>
<keyword evidence="2" id="KW-0812">Transmembrane</keyword>
<feature type="transmembrane region" description="Helical" evidence="2">
    <location>
        <begin position="20"/>
        <end position="38"/>
    </location>
</feature>
<gene>
    <name evidence="3" type="ORF">UV8b_03782</name>
</gene>
<dbReference type="Proteomes" id="UP000027002">
    <property type="component" value="Chromosome 3"/>
</dbReference>
<feature type="region of interest" description="Disordered" evidence="1">
    <location>
        <begin position="162"/>
        <end position="183"/>
    </location>
</feature>
<dbReference type="AlphaFoldDB" id="A0A8E5HQ54"/>
<keyword evidence="2" id="KW-1133">Transmembrane helix</keyword>
<evidence type="ECO:0000256" key="2">
    <source>
        <dbReference type="SAM" id="Phobius"/>
    </source>
</evidence>
<feature type="compositionally biased region" description="Low complexity" evidence="1">
    <location>
        <begin position="454"/>
        <end position="468"/>
    </location>
</feature>
<reference evidence="3" key="1">
    <citation type="submission" date="2020-03" db="EMBL/GenBank/DDBJ databases">
        <title>A mixture of massive structural variations and highly conserved coding sequences in Ustilaginoidea virens genome.</title>
        <authorList>
            <person name="Zhang K."/>
            <person name="Zhao Z."/>
            <person name="Zhang Z."/>
            <person name="Li Y."/>
            <person name="Hsiang T."/>
            <person name="Sun W."/>
        </authorList>
    </citation>
    <scope>NUCLEOTIDE SEQUENCE</scope>
    <source>
        <strain evidence="3">UV-8b</strain>
    </source>
</reference>
<keyword evidence="2" id="KW-0472">Membrane</keyword>
<sequence>MIGSKVAAVIHEIKNRRVTLFYSCHLVGLVFLFHLYIVQARPNKTMSSKDRKSDGLTYGNKQQASKMNASVAKLTNVCWLVTLMLGLAVICLHLGRRVSLRTSDELIHAEHVISEAAHRLAIRAECNATGPAFESAADAMTAVGFSGSITASQLITITSETLSSAPPTTTTTTTESPVDTVSVSTQTSMTTLDGVSNTDQRLTITATTTGTTTITLLPVPEYTEASYGSCQATVTETVWVTVYPPSDATVTASLSTFTTVNTVVSYTAGLPDVTISGNPSTYTAVQTDTSFTSGPPDATVSGDASTVTDIRTDVSVTSGLPDATVSGGAATVTDMQTSWTWPLTTTYSTPFTTITISDLWGPSSSNSVSETEDVRLSTFVTIISSQIVVTLSDSSYVSSEQKGDATSLSASPTSTYTLLLTTTGGPPAVETTTVDVFPPAYAGSTYNTTAGGNPPSSTSSVMTPVVVSGGNKKPEPKAWGGSNGSSNLACTVMLIAVIMFMS</sequence>
<dbReference type="RefSeq" id="XP_042997214.1">
    <property type="nucleotide sequence ID" value="XM_043141280.1"/>
</dbReference>
<evidence type="ECO:0000256" key="1">
    <source>
        <dbReference type="SAM" id="MobiDB-lite"/>
    </source>
</evidence>
<keyword evidence="4" id="KW-1185">Reference proteome</keyword>
<dbReference type="OrthoDB" id="4940504at2759"/>
<dbReference type="KEGG" id="uvi:66064560"/>
<protein>
    <submittedName>
        <fullName evidence="3">Uncharacterized protein</fullName>
    </submittedName>
</protein>
<accession>A0A8E5HQ54</accession>
<name>A0A8E5HQ54_USTVR</name>
<evidence type="ECO:0000313" key="3">
    <source>
        <dbReference type="EMBL" id="QUC19541.1"/>
    </source>
</evidence>
<dbReference type="GeneID" id="66064560"/>
<organism evidence="3 4">
    <name type="scientific">Ustilaginoidea virens</name>
    <name type="common">Rice false smut fungus</name>
    <name type="synonym">Villosiclava virens</name>
    <dbReference type="NCBI Taxonomy" id="1159556"/>
    <lineage>
        <taxon>Eukaryota</taxon>
        <taxon>Fungi</taxon>
        <taxon>Dikarya</taxon>
        <taxon>Ascomycota</taxon>
        <taxon>Pezizomycotina</taxon>
        <taxon>Sordariomycetes</taxon>
        <taxon>Hypocreomycetidae</taxon>
        <taxon>Hypocreales</taxon>
        <taxon>Clavicipitaceae</taxon>
        <taxon>Ustilaginoidea</taxon>
    </lineage>
</organism>